<feature type="compositionally biased region" description="Low complexity" evidence="2">
    <location>
        <begin position="359"/>
        <end position="373"/>
    </location>
</feature>
<reference evidence="3" key="2">
    <citation type="submission" date="2021-08" db="EMBL/GenBank/DDBJ databases">
        <authorList>
            <person name="Gostincar C."/>
            <person name="Sun X."/>
            <person name="Song Z."/>
            <person name="Gunde-Cimerman N."/>
        </authorList>
    </citation>
    <scope>NUCLEOTIDE SEQUENCE</scope>
    <source>
        <strain evidence="3">EXF-9298</strain>
    </source>
</reference>
<dbReference type="AlphaFoldDB" id="A0A9P8FTX6"/>
<protein>
    <recommendedName>
        <fullName evidence="5">Sphingolipid long chain base-responsive protein LSP1</fullName>
    </recommendedName>
</protein>
<dbReference type="EMBL" id="JAHFXS010000646">
    <property type="protein sequence ID" value="KAG9983028.1"/>
    <property type="molecule type" value="Genomic_DNA"/>
</dbReference>
<organism evidence="3 4">
    <name type="scientific">Aureobasidium melanogenum</name>
    <name type="common">Aureobasidium pullulans var. melanogenum</name>
    <dbReference type="NCBI Taxonomy" id="46634"/>
    <lineage>
        <taxon>Eukaryota</taxon>
        <taxon>Fungi</taxon>
        <taxon>Dikarya</taxon>
        <taxon>Ascomycota</taxon>
        <taxon>Pezizomycotina</taxon>
        <taxon>Dothideomycetes</taxon>
        <taxon>Dothideomycetidae</taxon>
        <taxon>Dothideales</taxon>
        <taxon>Saccotheciaceae</taxon>
        <taxon>Aureobasidium</taxon>
    </lineage>
</organism>
<dbReference type="FunFam" id="1.20.1270.60:FF:000005">
    <property type="entry name" value="Sphingolipid long chain base-responsive pil1"/>
    <property type="match status" value="1"/>
</dbReference>
<sequence length="439" mass="48167">MDANLQSWDAKVDFKDKDSVEDIQNAGCTGMEPEASMSASGWTLKLDGNGWRACETHDLSFPILIMNRSLSIRSKGHHGGDKSSGKHRFTMASLRGIQQPELSKKLYRLIKTENHAIGAYEAAAKEQSNIASQLSDWGEETGDDAISEISDKLGVLLAEIAEQEDVLAQGLEDSRSVLKQIRNTESSVQPSRDHKAKISDEIQKLKYKEPSSTKIVTLEQELVRAEAQSLVAEAQLTNITRQKFKEAYDIHTAAIIERAEKQILLAKNARKLLNLVDDTPIVPGDAHPAFTHAETAREVLNVAEDELRNWTPDVEPIHSSADGLGVNAMPAAPMQGHASDVSSSIDAGSHVVPAEHSGQYTQQSEYTTQQSEYPTQHSEYPQSTEQYTTSAEPSVTAHEPVAYETNVETQPHTTATETSYVTNDNDSEHARNVAARVLG</sequence>
<dbReference type="GO" id="GO:0070941">
    <property type="term" value="P:eisosome assembly"/>
    <property type="evidence" value="ECO:0007669"/>
    <property type="project" value="TreeGrafter"/>
</dbReference>
<dbReference type="GO" id="GO:0006897">
    <property type="term" value="P:endocytosis"/>
    <property type="evidence" value="ECO:0007669"/>
    <property type="project" value="TreeGrafter"/>
</dbReference>
<keyword evidence="1" id="KW-0597">Phosphoprotein</keyword>
<dbReference type="InterPro" id="IPR027267">
    <property type="entry name" value="AH/BAR_dom_sf"/>
</dbReference>
<dbReference type="InterPro" id="IPR028245">
    <property type="entry name" value="PIL1/LSP1"/>
</dbReference>
<evidence type="ECO:0000313" key="4">
    <source>
        <dbReference type="Proteomes" id="UP000729357"/>
    </source>
</evidence>
<gene>
    <name evidence="3" type="ORF">KCU98_g6377</name>
</gene>
<dbReference type="GO" id="GO:0005886">
    <property type="term" value="C:plasma membrane"/>
    <property type="evidence" value="ECO:0007669"/>
    <property type="project" value="TreeGrafter"/>
</dbReference>
<name>A0A9P8FTX6_AURME</name>
<dbReference type="Pfam" id="PF13805">
    <property type="entry name" value="Pil1"/>
    <property type="match status" value="1"/>
</dbReference>
<dbReference type="PANTHER" id="PTHR31962:SF4">
    <property type="entry name" value="PRIMARY COMPONENT OF EISOSOMES (EUROFUNG)"/>
    <property type="match status" value="1"/>
</dbReference>
<evidence type="ECO:0000256" key="2">
    <source>
        <dbReference type="SAM" id="MobiDB-lite"/>
    </source>
</evidence>
<comment type="caution">
    <text evidence="3">The sequence shown here is derived from an EMBL/GenBank/DDBJ whole genome shotgun (WGS) entry which is preliminary data.</text>
</comment>
<dbReference type="Gene3D" id="1.20.1270.60">
    <property type="entry name" value="Arfaptin homology (AH) domain/BAR domain"/>
    <property type="match status" value="1"/>
</dbReference>
<feature type="non-terminal residue" evidence="3">
    <location>
        <position position="1"/>
    </location>
</feature>
<dbReference type="Proteomes" id="UP000729357">
    <property type="component" value="Unassembled WGS sequence"/>
</dbReference>
<keyword evidence="4" id="KW-1185">Reference proteome</keyword>
<evidence type="ECO:0008006" key="5">
    <source>
        <dbReference type="Google" id="ProtNLM"/>
    </source>
</evidence>
<evidence type="ECO:0000313" key="3">
    <source>
        <dbReference type="EMBL" id="KAG9983028.1"/>
    </source>
</evidence>
<dbReference type="GO" id="GO:0008289">
    <property type="term" value="F:lipid binding"/>
    <property type="evidence" value="ECO:0007669"/>
    <property type="project" value="TreeGrafter"/>
</dbReference>
<feature type="region of interest" description="Disordered" evidence="2">
    <location>
        <begin position="358"/>
        <end position="387"/>
    </location>
</feature>
<feature type="region of interest" description="Disordered" evidence="2">
    <location>
        <begin position="321"/>
        <end position="345"/>
    </location>
</feature>
<feature type="compositionally biased region" description="Polar residues" evidence="2">
    <location>
        <begin position="374"/>
        <end position="387"/>
    </location>
</feature>
<accession>A0A9P8FTX6</accession>
<proteinExistence type="predicted"/>
<dbReference type="GO" id="GO:0036286">
    <property type="term" value="C:eisosome filament"/>
    <property type="evidence" value="ECO:0007669"/>
    <property type="project" value="TreeGrafter"/>
</dbReference>
<dbReference type="PANTHER" id="PTHR31962">
    <property type="entry name" value="SPHINGOLIPID LONG CHAIN BASE-RESPONSIVE PROTEIN PIL1"/>
    <property type="match status" value="1"/>
</dbReference>
<evidence type="ECO:0000256" key="1">
    <source>
        <dbReference type="ARBA" id="ARBA00022553"/>
    </source>
</evidence>
<reference evidence="3" key="1">
    <citation type="journal article" date="2021" name="J Fungi (Basel)">
        <title>Virulence traits and population genomics of the black yeast Aureobasidium melanogenum.</title>
        <authorList>
            <person name="Cernosa A."/>
            <person name="Sun X."/>
            <person name="Gostincar C."/>
            <person name="Fang C."/>
            <person name="Gunde-Cimerman N."/>
            <person name="Song Z."/>
        </authorList>
    </citation>
    <scope>NUCLEOTIDE SEQUENCE</scope>
    <source>
        <strain evidence="3">EXF-9298</strain>
    </source>
</reference>